<keyword evidence="1" id="KW-0812">Transmembrane</keyword>
<dbReference type="EMBL" id="JAKGTH010000011">
    <property type="protein sequence ID" value="MCF4102525.1"/>
    <property type="molecule type" value="Genomic_DNA"/>
</dbReference>
<keyword evidence="3" id="KW-1185">Reference proteome</keyword>
<evidence type="ECO:0000313" key="2">
    <source>
        <dbReference type="EMBL" id="MCF4102525.1"/>
    </source>
</evidence>
<accession>A0ABS9EL67</accession>
<gene>
    <name evidence="2" type="ORF">L1I30_12690</name>
</gene>
<sequence length="180" mass="20665">MKILKNILIVAVVLIAVPLIVALFVNKDYAVEREIVINKPKQEVFDYVKYLKNQDNYSKWAQMDPSTKKNYTGVDGTEGFVAKWESENKEVGVGEQEIKKITEGDRIDFELRFFEPFKATSPAYMTTTSIDENSTNIKWGFNGHMNYPMNLLILTMDMEEVIGNDLQTGLNNLKEVLEKQ</sequence>
<evidence type="ECO:0000256" key="1">
    <source>
        <dbReference type="SAM" id="Phobius"/>
    </source>
</evidence>
<dbReference type="InterPro" id="IPR019587">
    <property type="entry name" value="Polyketide_cyclase/dehydratase"/>
</dbReference>
<evidence type="ECO:0000313" key="3">
    <source>
        <dbReference type="Proteomes" id="UP001179363"/>
    </source>
</evidence>
<proteinExistence type="predicted"/>
<protein>
    <submittedName>
        <fullName evidence="2">SRPBCC family protein</fullName>
    </submittedName>
</protein>
<keyword evidence="1" id="KW-0472">Membrane</keyword>
<dbReference type="Pfam" id="PF10604">
    <property type="entry name" value="Polyketide_cyc2"/>
    <property type="match status" value="1"/>
</dbReference>
<name>A0ABS9EL67_9FLAO</name>
<dbReference type="RefSeq" id="WP_236134669.1">
    <property type="nucleotide sequence ID" value="NZ_JAKGTH010000011.1"/>
</dbReference>
<organism evidence="2 3">
    <name type="scientific">Gillisia lutea</name>
    <dbReference type="NCBI Taxonomy" id="2909668"/>
    <lineage>
        <taxon>Bacteria</taxon>
        <taxon>Pseudomonadati</taxon>
        <taxon>Bacteroidota</taxon>
        <taxon>Flavobacteriia</taxon>
        <taxon>Flavobacteriales</taxon>
        <taxon>Flavobacteriaceae</taxon>
        <taxon>Gillisia</taxon>
    </lineage>
</organism>
<feature type="transmembrane region" description="Helical" evidence="1">
    <location>
        <begin position="7"/>
        <end position="25"/>
    </location>
</feature>
<reference evidence="2" key="1">
    <citation type="submission" date="2022-01" db="EMBL/GenBank/DDBJ databases">
        <title>Gillisia lutea sp. nov., isolated from marine plastic residues from the Malvarosa beach (Valencia, Spain).</title>
        <authorList>
            <person name="Vidal-Verdu A."/>
            <person name="Molina-Menor E."/>
            <person name="Satari L."/>
            <person name="Pascual J."/>
            <person name="Pereto J."/>
            <person name="Porcar M."/>
        </authorList>
    </citation>
    <scope>NUCLEOTIDE SEQUENCE</scope>
    <source>
        <strain evidence="2">M10.2A</strain>
    </source>
</reference>
<keyword evidence="1" id="KW-1133">Transmembrane helix</keyword>
<comment type="caution">
    <text evidence="2">The sequence shown here is derived from an EMBL/GenBank/DDBJ whole genome shotgun (WGS) entry which is preliminary data.</text>
</comment>
<dbReference type="Proteomes" id="UP001179363">
    <property type="component" value="Unassembled WGS sequence"/>
</dbReference>
<dbReference type="Gene3D" id="3.30.530.20">
    <property type="match status" value="1"/>
</dbReference>
<dbReference type="CDD" id="cd07818">
    <property type="entry name" value="SRPBCC_1"/>
    <property type="match status" value="1"/>
</dbReference>
<dbReference type="SUPFAM" id="SSF55961">
    <property type="entry name" value="Bet v1-like"/>
    <property type="match status" value="1"/>
</dbReference>
<dbReference type="InterPro" id="IPR023393">
    <property type="entry name" value="START-like_dom_sf"/>
</dbReference>